<organism evidence="2 3">
    <name type="scientific">Helianthus annuus</name>
    <name type="common">Common sunflower</name>
    <dbReference type="NCBI Taxonomy" id="4232"/>
    <lineage>
        <taxon>Eukaryota</taxon>
        <taxon>Viridiplantae</taxon>
        <taxon>Streptophyta</taxon>
        <taxon>Embryophyta</taxon>
        <taxon>Tracheophyta</taxon>
        <taxon>Spermatophyta</taxon>
        <taxon>Magnoliopsida</taxon>
        <taxon>eudicotyledons</taxon>
        <taxon>Gunneridae</taxon>
        <taxon>Pentapetalae</taxon>
        <taxon>asterids</taxon>
        <taxon>campanulids</taxon>
        <taxon>Asterales</taxon>
        <taxon>Asteraceae</taxon>
        <taxon>Asteroideae</taxon>
        <taxon>Heliantheae alliance</taxon>
        <taxon>Heliantheae</taxon>
        <taxon>Helianthus</taxon>
    </lineage>
</organism>
<dbReference type="Gramene" id="mRNA:HanXRQr2_Chr15g0718831">
    <property type="protein sequence ID" value="mRNA:HanXRQr2_Chr15g0718831"/>
    <property type="gene ID" value="HanXRQr2_Chr15g0718831"/>
</dbReference>
<feature type="compositionally biased region" description="Acidic residues" evidence="1">
    <location>
        <begin position="35"/>
        <end position="44"/>
    </location>
</feature>
<dbReference type="Proteomes" id="UP000215914">
    <property type="component" value="Unassembled WGS sequence"/>
</dbReference>
<comment type="caution">
    <text evidence="2">The sequence shown here is derived from an EMBL/GenBank/DDBJ whole genome shotgun (WGS) entry which is preliminary data.</text>
</comment>
<dbReference type="EMBL" id="MNCJ02000330">
    <property type="protein sequence ID" value="KAF5766726.1"/>
    <property type="molecule type" value="Genomic_DNA"/>
</dbReference>
<name>A0A9K3E4G1_HELAN</name>
<accession>A0A9K3E4G1</accession>
<evidence type="ECO:0000256" key="1">
    <source>
        <dbReference type="SAM" id="MobiDB-lite"/>
    </source>
</evidence>
<gene>
    <name evidence="2" type="ORF">HanXRQr2_Chr15g0718831</name>
</gene>
<reference evidence="2" key="1">
    <citation type="journal article" date="2017" name="Nature">
        <title>The sunflower genome provides insights into oil metabolism, flowering and Asterid evolution.</title>
        <authorList>
            <person name="Badouin H."/>
            <person name="Gouzy J."/>
            <person name="Grassa C.J."/>
            <person name="Murat F."/>
            <person name="Staton S.E."/>
            <person name="Cottret L."/>
            <person name="Lelandais-Briere C."/>
            <person name="Owens G.L."/>
            <person name="Carrere S."/>
            <person name="Mayjonade B."/>
            <person name="Legrand L."/>
            <person name="Gill N."/>
            <person name="Kane N.C."/>
            <person name="Bowers J.E."/>
            <person name="Hubner S."/>
            <person name="Bellec A."/>
            <person name="Berard A."/>
            <person name="Berges H."/>
            <person name="Blanchet N."/>
            <person name="Boniface M.C."/>
            <person name="Brunel D."/>
            <person name="Catrice O."/>
            <person name="Chaidir N."/>
            <person name="Claudel C."/>
            <person name="Donnadieu C."/>
            <person name="Faraut T."/>
            <person name="Fievet G."/>
            <person name="Helmstetter N."/>
            <person name="King M."/>
            <person name="Knapp S.J."/>
            <person name="Lai Z."/>
            <person name="Le Paslier M.C."/>
            <person name="Lippi Y."/>
            <person name="Lorenzon L."/>
            <person name="Mandel J.R."/>
            <person name="Marage G."/>
            <person name="Marchand G."/>
            <person name="Marquand E."/>
            <person name="Bret-Mestries E."/>
            <person name="Morien E."/>
            <person name="Nambeesan S."/>
            <person name="Nguyen T."/>
            <person name="Pegot-Espagnet P."/>
            <person name="Pouilly N."/>
            <person name="Raftis F."/>
            <person name="Sallet E."/>
            <person name="Schiex T."/>
            <person name="Thomas J."/>
            <person name="Vandecasteele C."/>
            <person name="Vares D."/>
            <person name="Vear F."/>
            <person name="Vautrin S."/>
            <person name="Crespi M."/>
            <person name="Mangin B."/>
            <person name="Burke J.M."/>
            <person name="Salse J."/>
            <person name="Munos S."/>
            <person name="Vincourt P."/>
            <person name="Rieseberg L.H."/>
            <person name="Langlade N.B."/>
        </authorList>
    </citation>
    <scope>NUCLEOTIDE SEQUENCE</scope>
    <source>
        <tissue evidence="2">Leaves</tissue>
    </source>
</reference>
<evidence type="ECO:0000313" key="3">
    <source>
        <dbReference type="Proteomes" id="UP000215914"/>
    </source>
</evidence>
<dbReference type="AlphaFoldDB" id="A0A9K3E4G1"/>
<keyword evidence="3" id="KW-1185">Reference proteome</keyword>
<evidence type="ECO:0000313" key="2">
    <source>
        <dbReference type="EMBL" id="KAF5766726.1"/>
    </source>
</evidence>
<sequence>MREGLIAIANNEDVEDVLEEEPVDCIENETDDELEDGIGDETQMDGDGISYGNVQVPSTYTNLEETNITMMTIG</sequence>
<protein>
    <submittedName>
        <fullName evidence="2">Uncharacterized protein</fullName>
    </submittedName>
</protein>
<feature type="region of interest" description="Disordered" evidence="1">
    <location>
        <begin position="35"/>
        <end position="55"/>
    </location>
</feature>
<reference evidence="2" key="2">
    <citation type="submission" date="2020-06" db="EMBL/GenBank/DDBJ databases">
        <title>Helianthus annuus Genome sequencing and assembly Release 2.</title>
        <authorList>
            <person name="Gouzy J."/>
            <person name="Langlade N."/>
            <person name="Munos S."/>
        </authorList>
    </citation>
    <scope>NUCLEOTIDE SEQUENCE</scope>
    <source>
        <tissue evidence="2">Leaves</tissue>
    </source>
</reference>
<proteinExistence type="predicted"/>